<dbReference type="InterPro" id="IPR000700">
    <property type="entry name" value="PAS-assoc_C"/>
</dbReference>
<dbReference type="RefSeq" id="WP_057665254.1">
    <property type="nucleotide sequence ID" value="NZ_LDJH01000011.1"/>
</dbReference>
<dbReference type="InterPro" id="IPR052155">
    <property type="entry name" value="Biofilm_reg_signaling"/>
</dbReference>
<dbReference type="Pfam" id="PF13185">
    <property type="entry name" value="GAF_2"/>
    <property type="match status" value="1"/>
</dbReference>
<dbReference type="CDD" id="cd01949">
    <property type="entry name" value="GGDEF"/>
    <property type="match status" value="1"/>
</dbReference>
<dbReference type="SMART" id="SM00052">
    <property type="entry name" value="EAL"/>
    <property type="match status" value="1"/>
</dbReference>
<feature type="domain" description="PAC" evidence="2">
    <location>
        <begin position="206"/>
        <end position="258"/>
    </location>
</feature>
<dbReference type="Proteomes" id="UP000051254">
    <property type="component" value="Unassembled WGS sequence"/>
</dbReference>
<dbReference type="PROSITE" id="PS50883">
    <property type="entry name" value="EAL"/>
    <property type="match status" value="1"/>
</dbReference>
<dbReference type="SMART" id="SM00267">
    <property type="entry name" value="GGDEF"/>
    <property type="match status" value="1"/>
</dbReference>
<dbReference type="InterPro" id="IPR001633">
    <property type="entry name" value="EAL_dom"/>
</dbReference>
<evidence type="ECO:0008006" key="7">
    <source>
        <dbReference type="Google" id="ProtNLM"/>
    </source>
</evidence>
<dbReference type="SMART" id="SM00086">
    <property type="entry name" value="PAC"/>
    <property type="match status" value="2"/>
</dbReference>
<dbReference type="Gene3D" id="3.30.450.40">
    <property type="match status" value="1"/>
</dbReference>
<dbReference type="SMART" id="SM00091">
    <property type="entry name" value="PAS"/>
    <property type="match status" value="2"/>
</dbReference>
<dbReference type="InterPro" id="IPR000014">
    <property type="entry name" value="PAS"/>
</dbReference>
<feature type="domain" description="GGDEF" evidence="4">
    <location>
        <begin position="452"/>
        <end position="584"/>
    </location>
</feature>
<evidence type="ECO:0000259" key="4">
    <source>
        <dbReference type="PROSITE" id="PS50887"/>
    </source>
</evidence>
<dbReference type="CDD" id="cd01948">
    <property type="entry name" value="EAL"/>
    <property type="match status" value="1"/>
</dbReference>
<dbReference type="PANTHER" id="PTHR44757:SF2">
    <property type="entry name" value="BIOFILM ARCHITECTURE MAINTENANCE PROTEIN MBAA"/>
    <property type="match status" value="1"/>
</dbReference>
<comment type="caution">
    <text evidence="5">The sequence shown here is derived from an EMBL/GenBank/DDBJ whole genome shotgun (WGS) entry which is preliminary data.</text>
</comment>
<dbReference type="InterPro" id="IPR013656">
    <property type="entry name" value="PAS_4"/>
</dbReference>
<proteinExistence type="predicted"/>
<dbReference type="InterPro" id="IPR035919">
    <property type="entry name" value="EAL_sf"/>
</dbReference>
<dbReference type="InterPro" id="IPR012226">
    <property type="entry name" value="Diguanyl_cyclase/Pdiesterase"/>
</dbReference>
<dbReference type="NCBIfam" id="TIGR00254">
    <property type="entry name" value="GGDEF"/>
    <property type="match status" value="1"/>
</dbReference>
<dbReference type="SUPFAM" id="SSF141868">
    <property type="entry name" value="EAL domain-like"/>
    <property type="match status" value="1"/>
</dbReference>
<feature type="domain" description="PAS" evidence="1">
    <location>
        <begin position="132"/>
        <end position="180"/>
    </location>
</feature>
<keyword evidence="6" id="KW-1185">Reference proteome</keyword>
<dbReference type="InterPro" id="IPR043128">
    <property type="entry name" value="Rev_trsase/Diguanyl_cyclase"/>
</dbReference>
<feature type="domain" description="EAL" evidence="3">
    <location>
        <begin position="593"/>
        <end position="847"/>
    </location>
</feature>
<dbReference type="PROSITE" id="PS50887">
    <property type="entry name" value="GGDEF"/>
    <property type="match status" value="1"/>
</dbReference>
<evidence type="ECO:0000259" key="2">
    <source>
        <dbReference type="PROSITE" id="PS50113"/>
    </source>
</evidence>
<organism evidence="5 6">
    <name type="scientific">Stenotrophomonas koreensis</name>
    <dbReference type="NCBI Taxonomy" id="266128"/>
    <lineage>
        <taxon>Bacteria</taxon>
        <taxon>Pseudomonadati</taxon>
        <taxon>Pseudomonadota</taxon>
        <taxon>Gammaproteobacteria</taxon>
        <taxon>Lysobacterales</taxon>
        <taxon>Lysobacteraceae</taxon>
        <taxon>Stenotrophomonas</taxon>
    </lineage>
</organism>
<dbReference type="Gene3D" id="3.30.70.270">
    <property type="match status" value="1"/>
</dbReference>
<dbReference type="PIRSF" id="PIRSF005925">
    <property type="entry name" value="Dos"/>
    <property type="match status" value="1"/>
</dbReference>
<protein>
    <recommendedName>
        <fullName evidence="7">Diguanylate cyclase</fullName>
    </recommendedName>
</protein>
<feature type="domain" description="PAS" evidence="1">
    <location>
        <begin position="11"/>
        <end position="72"/>
    </location>
</feature>
<dbReference type="SUPFAM" id="SSF55781">
    <property type="entry name" value="GAF domain-like"/>
    <property type="match status" value="1"/>
</dbReference>
<dbReference type="CDD" id="cd00130">
    <property type="entry name" value="PAS"/>
    <property type="match status" value="2"/>
</dbReference>
<dbReference type="PANTHER" id="PTHR44757">
    <property type="entry name" value="DIGUANYLATE CYCLASE DGCP"/>
    <property type="match status" value="1"/>
</dbReference>
<sequence>MEQPESGLDSNPEAIALAAEQADQGILLLDRELRVRWLNQAAERLCGLRRRHAIGKPLAELVPLPLARHFHPRGRQRRTRIDTVQRYRGDIQLLHADGHRHWVSVSVHGIAGSGLRAIYLSDIQSQRRAEARSQLLTIGFDQVRAAILITDGQGRILHANRGLRQLLGYSDAQLVGQSLLPLVIDSSQGTSSSQQLLAPLLAGQPLRTEVYLRHCSEPGVWCEINATPVFDEQQQPSHLVVVLTDISEARVHAMLLNRLLEAMARDVPTEEVMTLLCNEVERIAPEIIASVVRIDNEGKLRPFAGPSLPPSYTALIDGMPIGPACGCCGTAAWTGKPVVSSNIATDPNWEGIAYQALQHGLAACWSTPVEASDGRILGTFACYYRTAQEPDPRHLRLIDTCVHLCAVALERDLSRQHIHHLAYHDNLTGLPNRSQLVARANLALAAAEHAHHPVAVVSLDIERFKQINQVMGQHAGDNLLREIAQRIQSVLGPADTAGRFVGDEFAMVITDCDAEQARSISQHLIDRLQAPLQVGQTELRLRAGVGISLYPDNASTIQSLLQQANLARIQSKLPGASQPRFYSESMDHAMQQRRALEIRLRQAVSENSLRVHYQPQVNLHDNQVHSVEALARWDHPELGSISPECFIPLAEECGLIGELGMWMLGQACRDLRQWREQGLAVNSVSVNLSPTDFRDPGLTARVRQHLQANALQPAQLTLEVTEAVLLDRHPDTLRTLRNLAQLGVRLSLDDFGTGYSSFNYLRDLPVAEIKLDQSFVANLETDPVALALAEAVCRIGAALNLAIIAEGITEASQVARLRALGFTAAQGFHYTSALQAPALVQWLRQHQAGQSARPV</sequence>
<dbReference type="PROSITE" id="PS50113">
    <property type="entry name" value="PAC"/>
    <property type="match status" value="1"/>
</dbReference>
<reference evidence="5 6" key="1">
    <citation type="submission" date="2015-05" db="EMBL/GenBank/DDBJ databases">
        <title>Genome sequencing and analysis of members of genus Stenotrophomonas.</title>
        <authorList>
            <person name="Patil P.P."/>
            <person name="Midha S."/>
            <person name="Patil P.B."/>
        </authorList>
    </citation>
    <scope>NUCLEOTIDE SEQUENCE [LARGE SCALE GENOMIC DNA]</scope>
    <source>
        <strain evidence="5 6">DSM 17805</strain>
    </source>
</reference>
<dbReference type="Pfam" id="PF00990">
    <property type="entry name" value="GGDEF"/>
    <property type="match status" value="1"/>
</dbReference>
<dbReference type="Pfam" id="PF08448">
    <property type="entry name" value="PAS_4"/>
    <property type="match status" value="2"/>
</dbReference>
<evidence type="ECO:0000259" key="3">
    <source>
        <dbReference type="PROSITE" id="PS50883"/>
    </source>
</evidence>
<dbReference type="PATRIC" id="fig|266128.3.peg.243"/>
<dbReference type="InterPro" id="IPR035965">
    <property type="entry name" value="PAS-like_dom_sf"/>
</dbReference>
<dbReference type="OrthoDB" id="9804951at2"/>
<dbReference type="NCBIfam" id="TIGR00229">
    <property type="entry name" value="sensory_box"/>
    <property type="match status" value="2"/>
</dbReference>
<dbReference type="EMBL" id="LDJH01000011">
    <property type="protein sequence ID" value="KRG58360.1"/>
    <property type="molecule type" value="Genomic_DNA"/>
</dbReference>
<gene>
    <name evidence="5" type="ORF">ABB25_06850</name>
</gene>
<dbReference type="Gene3D" id="3.30.450.20">
    <property type="entry name" value="PAS domain"/>
    <property type="match status" value="2"/>
</dbReference>
<evidence type="ECO:0000313" key="6">
    <source>
        <dbReference type="Proteomes" id="UP000051254"/>
    </source>
</evidence>
<accession>A0A0R0C073</accession>
<dbReference type="Gene3D" id="3.20.20.450">
    <property type="entry name" value="EAL domain"/>
    <property type="match status" value="1"/>
</dbReference>
<dbReference type="PROSITE" id="PS50112">
    <property type="entry name" value="PAS"/>
    <property type="match status" value="2"/>
</dbReference>
<dbReference type="InterPro" id="IPR029787">
    <property type="entry name" value="Nucleotide_cyclase"/>
</dbReference>
<evidence type="ECO:0000313" key="5">
    <source>
        <dbReference type="EMBL" id="KRG58360.1"/>
    </source>
</evidence>
<dbReference type="SMART" id="SM00065">
    <property type="entry name" value="GAF"/>
    <property type="match status" value="1"/>
</dbReference>
<dbReference type="InterPro" id="IPR001610">
    <property type="entry name" value="PAC"/>
</dbReference>
<name>A0A0R0C073_9GAMM</name>
<dbReference type="Pfam" id="PF00563">
    <property type="entry name" value="EAL"/>
    <property type="match status" value="1"/>
</dbReference>
<dbReference type="SUPFAM" id="SSF55073">
    <property type="entry name" value="Nucleotide cyclase"/>
    <property type="match status" value="1"/>
</dbReference>
<evidence type="ECO:0000259" key="1">
    <source>
        <dbReference type="PROSITE" id="PS50112"/>
    </source>
</evidence>
<dbReference type="SUPFAM" id="SSF55785">
    <property type="entry name" value="PYP-like sensor domain (PAS domain)"/>
    <property type="match status" value="2"/>
</dbReference>
<dbReference type="AlphaFoldDB" id="A0A0R0C073"/>
<dbReference type="STRING" id="266128.ABB25_06850"/>
<dbReference type="InterPro" id="IPR029016">
    <property type="entry name" value="GAF-like_dom_sf"/>
</dbReference>
<dbReference type="InterPro" id="IPR003018">
    <property type="entry name" value="GAF"/>
</dbReference>
<dbReference type="InterPro" id="IPR000160">
    <property type="entry name" value="GGDEF_dom"/>
</dbReference>